<feature type="domain" description="C2H2-type" evidence="6">
    <location>
        <begin position="163"/>
        <end position="192"/>
    </location>
</feature>
<keyword evidence="2 4" id="KW-0863">Zinc-finger</keyword>
<dbReference type="Proteomes" id="UP000054466">
    <property type="component" value="Unassembled WGS sequence"/>
</dbReference>
<dbReference type="InterPro" id="IPR013087">
    <property type="entry name" value="Znf_C2H2_type"/>
</dbReference>
<feature type="region of interest" description="Disordered" evidence="5">
    <location>
        <begin position="62"/>
        <end position="87"/>
    </location>
</feature>
<dbReference type="VEuPathDB" id="FungiDB:PV07_05399"/>
<dbReference type="InterPro" id="IPR036236">
    <property type="entry name" value="Znf_C2H2_sf"/>
</dbReference>
<dbReference type="SMART" id="SM00355">
    <property type="entry name" value="ZnF_C2H2"/>
    <property type="match status" value="3"/>
</dbReference>
<accession>A0A0D2CEP4</accession>
<keyword evidence="1" id="KW-0479">Metal-binding</keyword>
<feature type="compositionally biased region" description="Low complexity" evidence="5">
    <location>
        <begin position="63"/>
        <end position="77"/>
    </location>
</feature>
<dbReference type="Gene3D" id="3.30.160.60">
    <property type="entry name" value="Classic Zinc Finger"/>
    <property type="match status" value="2"/>
</dbReference>
<reference evidence="7 8" key="1">
    <citation type="submission" date="2015-01" db="EMBL/GenBank/DDBJ databases">
        <title>The Genome Sequence of Cladophialophora immunda CBS83496.</title>
        <authorList>
            <consortium name="The Broad Institute Genomics Platform"/>
            <person name="Cuomo C."/>
            <person name="de Hoog S."/>
            <person name="Gorbushina A."/>
            <person name="Stielow B."/>
            <person name="Teixiera M."/>
            <person name="Abouelleil A."/>
            <person name="Chapman S.B."/>
            <person name="Priest M."/>
            <person name="Young S.K."/>
            <person name="Wortman J."/>
            <person name="Nusbaum C."/>
            <person name="Birren B."/>
        </authorList>
    </citation>
    <scope>NUCLEOTIDE SEQUENCE [LARGE SCALE GENOMIC DNA]</scope>
    <source>
        <strain evidence="7 8">CBS 83496</strain>
    </source>
</reference>
<dbReference type="GO" id="GO:0008270">
    <property type="term" value="F:zinc ion binding"/>
    <property type="evidence" value="ECO:0007669"/>
    <property type="project" value="UniProtKB-KW"/>
</dbReference>
<dbReference type="SUPFAM" id="SSF57667">
    <property type="entry name" value="beta-beta-alpha zinc fingers"/>
    <property type="match status" value="1"/>
</dbReference>
<dbReference type="OrthoDB" id="8922241at2759"/>
<evidence type="ECO:0000256" key="2">
    <source>
        <dbReference type="ARBA" id="ARBA00022771"/>
    </source>
</evidence>
<evidence type="ECO:0000259" key="6">
    <source>
        <dbReference type="PROSITE" id="PS50157"/>
    </source>
</evidence>
<dbReference type="GeneID" id="27344593"/>
<dbReference type="PANTHER" id="PTHR23235">
    <property type="entry name" value="KRUEPPEL-LIKE TRANSCRIPTION FACTOR"/>
    <property type="match status" value="1"/>
</dbReference>
<dbReference type="PROSITE" id="PS00028">
    <property type="entry name" value="ZINC_FINGER_C2H2_1"/>
    <property type="match status" value="1"/>
</dbReference>
<evidence type="ECO:0000313" key="8">
    <source>
        <dbReference type="Proteomes" id="UP000054466"/>
    </source>
</evidence>
<dbReference type="STRING" id="569365.A0A0D2CEP4"/>
<name>A0A0D2CEP4_9EURO</name>
<evidence type="ECO:0000256" key="3">
    <source>
        <dbReference type="ARBA" id="ARBA00022833"/>
    </source>
</evidence>
<evidence type="ECO:0000256" key="5">
    <source>
        <dbReference type="SAM" id="MobiDB-lite"/>
    </source>
</evidence>
<feature type="region of interest" description="Disordered" evidence="5">
    <location>
        <begin position="245"/>
        <end position="280"/>
    </location>
</feature>
<gene>
    <name evidence="7" type="ORF">PV07_05399</name>
</gene>
<protein>
    <recommendedName>
        <fullName evidence="6">C2H2-type domain-containing protein</fullName>
    </recommendedName>
</protein>
<evidence type="ECO:0000256" key="4">
    <source>
        <dbReference type="PROSITE-ProRule" id="PRU00042"/>
    </source>
</evidence>
<evidence type="ECO:0000256" key="1">
    <source>
        <dbReference type="ARBA" id="ARBA00022723"/>
    </source>
</evidence>
<feature type="region of interest" description="Disordered" evidence="5">
    <location>
        <begin position="1"/>
        <end position="21"/>
    </location>
</feature>
<feature type="domain" description="C2H2-type" evidence="6">
    <location>
        <begin position="191"/>
        <end position="214"/>
    </location>
</feature>
<dbReference type="PROSITE" id="PS50157">
    <property type="entry name" value="ZINC_FINGER_C2H2_2"/>
    <property type="match status" value="2"/>
</dbReference>
<organism evidence="7 8">
    <name type="scientific">Cladophialophora immunda</name>
    <dbReference type="NCBI Taxonomy" id="569365"/>
    <lineage>
        <taxon>Eukaryota</taxon>
        <taxon>Fungi</taxon>
        <taxon>Dikarya</taxon>
        <taxon>Ascomycota</taxon>
        <taxon>Pezizomycotina</taxon>
        <taxon>Eurotiomycetes</taxon>
        <taxon>Chaetothyriomycetidae</taxon>
        <taxon>Chaetothyriales</taxon>
        <taxon>Herpotrichiellaceae</taxon>
        <taxon>Cladophialophora</taxon>
    </lineage>
</organism>
<dbReference type="EMBL" id="KN847042">
    <property type="protein sequence ID" value="KIW29593.1"/>
    <property type="molecule type" value="Genomic_DNA"/>
</dbReference>
<dbReference type="HOGENOM" id="CLU_089691_0_0_1"/>
<sequence length="280" mass="31320">MASQNPFYMNPPQPQGHTHTETWEPPYSFCLQGATCQPLESTLTPHHYQAQQAHYLQRALEAQSPTTHTTQSTPSLSFDSSPDQYSDMEGSGLDYDILNNLSYLDNFEYGSLLDGLGCDSFSDPILFTSDESFIQPPFTDAALFPPLDPSPPASLAPLPIHKHRCQFEGCAESFARPCELRRHEYKHTKPFKCPQCSRPFAEKRRCIQHVQAVHGLATDEDKVKCHLCRYSAVRPDAVKRHLRLKHGVGEKSEGSPCTSGSEDQSDGETGPGKRRKVNEL</sequence>
<keyword evidence="8" id="KW-1185">Reference proteome</keyword>
<keyword evidence="3" id="KW-0862">Zinc</keyword>
<proteinExistence type="predicted"/>
<evidence type="ECO:0000313" key="7">
    <source>
        <dbReference type="EMBL" id="KIW29593.1"/>
    </source>
</evidence>
<dbReference type="AlphaFoldDB" id="A0A0D2CEP4"/>
<dbReference type="RefSeq" id="XP_016249809.1">
    <property type="nucleotide sequence ID" value="XM_016392290.1"/>
</dbReference>